<gene>
    <name evidence="1" type="ORF">K7X08_008810</name>
</gene>
<comment type="caution">
    <text evidence="1">The sequence shown here is derived from an EMBL/GenBank/DDBJ whole genome shotgun (WGS) entry which is preliminary data.</text>
</comment>
<dbReference type="EMBL" id="JAJAGQ010000001">
    <property type="protein sequence ID" value="KAJ8572299.1"/>
    <property type="molecule type" value="Genomic_DNA"/>
</dbReference>
<evidence type="ECO:0000313" key="2">
    <source>
        <dbReference type="Proteomes" id="UP001152561"/>
    </source>
</evidence>
<dbReference type="OrthoDB" id="10463322at2759"/>
<keyword evidence="2" id="KW-1185">Reference proteome</keyword>
<protein>
    <submittedName>
        <fullName evidence="1">Uncharacterized protein</fullName>
    </submittedName>
</protein>
<dbReference type="AlphaFoldDB" id="A0A9Q1RSW7"/>
<organism evidence="1 2">
    <name type="scientific">Anisodus acutangulus</name>
    <dbReference type="NCBI Taxonomy" id="402998"/>
    <lineage>
        <taxon>Eukaryota</taxon>
        <taxon>Viridiplantae</taxon>
        <taxon>Streptophyta</taxon>
        <taxon>Embryophyta</taxon>
        <taxon>Tracheophyta</taxon>
        <taxon>Spermatophyta</taxon>
        <taxon>Magnoliopsida</taxon>
        <taxon>eudicotyledons</taxon>
        <taxon>Gunneridae</taxon>
        <taxon>Pentapetalae</taxon>
        <taxon>asterids</taxon>
        <taxon>lamiids</taxon>
        <taxon>Solanales</taxon>
        <taxon>Solanaceae</taxon>
        <taxon>Solanoideae</taxon>
        <taxon>Hyoscyameae</taxon>
        <taxon>Anisodus</taxon>
    </lineage>
</organism>
<name>A0A9Q1RSW7_9SOLA</name>
<sequence>MVEFARNLAYFAAANGKKHVIVLSTLEFGRWQNIDMSRYQLGVYESSPDALALVQQRSPVVKNVSSALCKTSTIPAIELAAASVRNDKV</sequence>
<reference evidence="2" key="1">
    <citation type="journal article" date="2023" name="Proc. Natl. Acad. Sci. U.S.A.">
        <title>Genomic and structural basis for evolution of tropane alkaloid biosynthesis.</title>
        <authorList>
            <person name="Wanga Y.-J."/>
            <person name="Taina T."/>
            <person name="Yua J.-Y."/>
            <person name="Lia J."/>
            <person name="Xua B."/>
            <person name="Chenc J."/>
            <person name="D'Auriad J.C."/>
            <person name="Huanga J.-P."/>
            <person name="Huanga S.-X."/>
        </authorList>
    </citation>
    <scope>NUCLEOTIDE SEQUENCE [LARGE SCALE GENOMIC DNA]</scope>
    <source>
        <strain evidence="2">cv. KIB-2019</strain>
    </source>
</reference>
<accession>A0A9Q1RSW7</accession>
<proteinExistence type="predicted"/>
<dbReference type="Proteomes" id="UP001152561">
    <property type="component" value="Unassembled WGS sequence"/>
</dbReference>
<evidence type="ECO:0000313" key="1">
    <source>
        <dbReference type="EMBL" id="KAJ8572299.1"/>
    </source>
</evidence>